<accession>A0A8H5CNT8</accession>
<dbReference type="InterPro" id="IPR023210">
    <property type="entry name" value="NADP_OxRdtase_dom"/>
</dbReference>
<dbReference type="AlphaFoldDB" id="A0A8H5CNT8"/>
<dbReference type="Proteomes" id="UP000559256">
    <property type="component" value="Unassembled WGS sequence"/>
</dbReference>
<feature type="site" description="Lowers pKa of active site Tyr" evidence="3">
    <location>
        <position position="31"/>
    </location>
</feature>
<evidence type="ECO:0000259" key="4">
    <source>
        <dbReference type="Pfam" id="PF00248"/>
    </source>
</evidence>
<sequence length="291" mass="32353">MTAGGYGNEKQVGQAIRDFGVPRGDIFLTTKLASDKHDKVAEALEESLSSLDCDYIDLYLMHWPMAYAPGQQGLWSQEALPEDVWPTFNDTWREMEKLVETGRVKSIGVSNFSIQNLEILLASSPSTSRTGMVPAVNQVECHPCLPGNDLRQYCESKGIQMVAWSPLGQPNPDQPISLLSHPTIKRIASALHVSVAQILLSWSNQRGVVVIPKTEVEEEMRANISLVLLREQFMNEIDAIHKEEGMHRSLSYVHNMSDDPEGKVFGWTYKQLGWNMTKGGVVKGGGSQLMP</sequence>
<dbReference type="InterPro" id="IPR020471">
    <property type="entry name" value="AKR"/>
</dbReference>
<evidence type="ECO:0000256" key="2">
    <source>
        <dbReference type="PIRSR" id="PIRSR000097-2"/>
    </source>
</evidence>
<proteinExistence type="predicted"/>
<dbReference type="SUPFAM" id="SSF51430">
    <property type="entry name" value="NAD(P)-linked oxidoreductase"/>
    <property type="match status" value="1"/>
</dbReference>
<gene>
    <name evidence="5" type="ORF">D9758_008430</name>
</gene>
<dbReference type="OrthoDB" id="5945798at2759"/>
<evidence type="ECO:0000256" key="1">
    <source>
        <dbReference type="PIRSR" id="PIRSR000097-1"/>
    </source>
</evidence>
<evidence type="ECO:0000313" key="5">
    <source>
        <dbReference type="EMBL" id="KAF5345276.1"/>
    </source>
</evidence>
<name>A0A8H5CNT8_9AGAR</name>
<dbReference type="Gene3D" id="3.20.20.100">
    <property type="entry name" value="NADP-dependent oxidoreductase domain"/>
    <property type="match status" value="1"/>
</dbReference>
<protein>
    <recommendedName>
        <fullName evidence="4">NADP-dependent oxidoreductase domain-containing protein</fullName>
    </recommendedName>
</protein>
<evidence type="ECO:0000256" key="3">
    <source>
        <dbReference type="PIRSR" id="PIRSR000097-3"/>
    </source>
</evidence>
<dbReference type="PROSITE" id="PS00062">
    <property type="entry name" value="ALDOKETO_REDUCTASE_2"/>
    <property type="match status" value="1"/>
</dbReference>
<keyword evidence="6" id="KW-1185">Reference proteome</keyword>
<reference evidence="5 6" key="1">
    <citation type="journal article" date="2020" name="ISME J.">
        <title>Uncovering the hidden diversity of litter-decomposition mechanisms in mushroom-forming fungi.</title>
        <authorList>
            <person name="Floudas D."/>
            <person name="Bentzer J."/>
            <person name="Ahren D."/>
            <person name="Johansson T."/>
            <person name="Persson P."/>
            <person name="Tunlid A."/>
        </authorList>
    </citation>
    <scope>NUCLEOTIDE SEQUENCE [LARGE SCALE GENOMIC DNA]</scope>
    <source>
        <strain evidence="5 6">CBS 291.85</strain>
    </source>
</reference>
<dbReference type="PANTHER" id="PTHR11732">
    <property type="entry name" value="ALDO/KETO REDUCTASE"/>
    <property type="match status" value="1"/>
</dbReference>
<dbReference type="PRINTS" id="PR00069">
    <property type="entry name" value="ALDKETRDTASE"/>
</dbReference>
<dbReference type="CDD" id="cd19071">
    <property type="entry name" value="AKR_AKR1-5-like"/>
    <property type="match status" value="1"/>
</dbReference>
<dbReference type="PIRSF" id="PIRSF000097">
    <property type="entry name" value="AKR"/>
    <property type="match status" value="1"/>
</dbReference>
<dbReference type="InterPro" id="IPR018170">
    <property type="entry name" value="Aldo/ket_reductase_CS"/>
</dbReference>
<dbReference type="Pfam" id="PF00248">
    <property type="entry name" value="Aldo_ket_red"/>
    <property type="match status" value="1"/>
</dbReference>
<feature type="active site" description="Proton donor" evidence="1">
    <location>
        <position position="6"/>
    </location>
</feature>
<feature type="binding site" evidence="2">
    <location>
        <position position="62"/>
    </location>
    <ligand>
        <name>substrate</name>
    </ligand>
</feature>
<dbReference type="EMBL" id="JAACJM010000113">
    <property type="protein sequence ID" value="KAF5345276.1"/>
    <property type="molecule type" value="Genomic_DNA"/>
</dbReference>
<evidence type="ECO:0000313" key="6">
    <source>
        <dbReference type="Proteomes" id="UP000559256"/>
    </source>
</evidence>
<organism evidence="5 6">
    <name type="scientific">Tetrapyrgos nigripes</name>
    <dbReference type="NCBI Taxonomy" id="182062"/>
    <lineage>
        <taxon>Eukaryota</taxon>
        <taxon>Fungi</taxon>
        <taxon>Dikarya</taxon>
        <taxon>Basidiomycota</taxon>
        <taxon>Agaricomycotina</taxon>
        <taxon>Agaricomycetes</taxon>
        <taxon>Agaricomycetidae</taxon>
        <taxon>Agaricales</taxon>
        <taxon>Marasmiineae</taxon>
        <taxon>Marasmiaceae</taxon>
        <taxon>Tetrapyrgos</taxon>
    </lineage>
</organism>
<feature type="domain" description="NADP-dependent oxidoreductase" evidence="4">
    <location>
        <begin position="2"/>
        <end position="240"/>
    </location>
</feature>
<dbReference type="GO" id="GO:0016491">
    <property type="term" value="F:oxidoreductase activity"/>
    <property type="evidence" value="ECO:0007669"/>
    <property type="project" value="InterPro"/>
</dbReference>
<dbReference type="InterPro" id="IPR036812">
    <property type="entry name" value="NAD(P)_OxRdtase_dom_sf"/>
</dbReference>
<comment type="caution">
    <text evidence="5">The sequence shown here is derived from an EMBL/GenBank/DDBJ whole genome shotgun (WGS) entry which is preliminary data.</text>
</comment>